<evidence type="ECO:0000256" key="7">
    <source>
        <dbReference type="ARBA" id="ARBA00022990"/>
    </source>
</evidence>
<evidence type="ECO:0000256" key="9">
    <source>
        <dbReference type="ARBA" id="ARBA00023274"/>
    </source>
</evidence>
<accession>A0A8C5KLJ7</accession>
<dbReference type="GO" id="GO:0005654">
    <property type="term" value="C:nucleoplasm"/>
    <property type="evidence" value="ECO:0007669"/>
    <property type="project" value="UniProtKB-SubCell"/>
</dbReference>
<keyword evidence="4" id="KW-0677">Repeat</keyword>
<gene>
    <name evidence="12" type="primary">LOC101613675</name>
</gene>
<dbReference type="InterPro" id="IPR000504">
    <property type="entry name" value="RRM_dom"/>
</dbReference>
<dbReference type="InterPro" id="IPR035979">
    <property type="entry name" value="RBD_domain_sf"/>
</dbReference>
<dbReference type="SMART" id="SM00360">
    <property type="entry name" value="RRM"/>
    <property type="match status" value="2"/>
</dbReference>
<feature type="domain" description="RRM" evidence="11">
    <location>
        <begin position="209"/>
        <end position="309"/>
    </location>
</feature>
<keyword evidence="7" id="KW-0007">Acetylation</keyword>
<dbReference type="CDD" id="cd12506">
    <property type="entry name" value="RRM3_hnRNPH_CRSF1_like"/>
    <property type="match status" value="1"/>
</dbReference>
<evidence type="ECO:0000256" key="8">
    <source>
        <dbReference type="ARBA" id="ARBA00023242"/>
    </source>
</evidence>
<reference evidence="12" key="1">
    <citation type="submission" date="2025-08" db="UniProtKB">
        <authorList>
            <consortium name="Ensembl"/>
        </authorList>
    </citation>
    <scope>IDENTIFICATION</scope>
</reference>
<evidence type="ECO:0000313" key="13">
    <source>
        <dbReference type="Proteomes" id="UP000694385"/>
    </source>
</evidence>
<keyword evidence="3" id="KW-0597">Phosphoprotein</keyword>
<dbReference type="GeneTree" id="ENSGT00940000157838"/>
<keyword evidence="9" id="KW-0687">Ribonucleoprotein</keyword>
<evidence type="ECO:0000256" key="5">
    <source>
        <dbReference type="ARBA" id="ARBA00022843"/>
    </source>
</evidence>
<dbReference type="PROSITE" id="PS50102">
    <property type="entry name" value="RRM"/>
    <property type="match status" value="1"/>
</dbReference>
<evidence type="ECO:0000256" key="1">
    <source>
        <dbReference type="ARBA" id="ARBA00004642"/>
    </source>
</evidence>
<evidence type="ECO:0000256" key="2">
    <source>
        <dbReference type="ARBA" id="ARBA00022499"/>
    </source>
</evidence>
<dbReference type="Gene3D" id="3.30.70.330">
    <property type="match status" value="2"/>
</dbReference>
<reference evidence="12" key="2">
    <citation type="submission" date="2025-09" db="UniProtKB">
        <authorList>
            <consortium name="Ensembl"/>
        </authorList>
    </citation>
    <scope>IDENTIFICATION</scope>
</reference>
<keyword evidence="2" id="KW-1017">Isopeptide bond</keyword>
<keyword evidence="5" id="KW-0832">Ubl conjugation</keyword>
<dbReference type="GO" id="GO:1990904">
    <property type="term" value="C:ribonucleoprotein complex"/>
    <property type="evidence" value="ECO:0007669"/>
    <property type="project" value="UniProtKB-KW"/>
</dbReference>
<dbReference type="GO" id="GO:0003723">
    <property type="term" value="F:RNA binding"/>
    <property type="evidence" value="ECO:0007669"/>
    <property type="project" value="UniProtKB-UniRule"/>
</dbReference>
<dbReference type="Pfam" id="PF00076">
    <property type="entry name" value="RRM_1"/>
    <property type="match status" value="1"/>
</dbReference>
<protein>
    <submittedName>
        <fullName evidence="12">Heterogeneous nuclear ribonucleoprotein F-like</fullName>
    </submittedName>
</protein>
<comment type="subcellular location">
    <subcellularLocation>
        <location evidence="1">Nucleus</location>
        <location evidence="1">Nucleoplasm</location>
    </subcellularLocation>
</comment>
<dbReference type="InterPro" id="IPR012996">
    <property type="entry name" value="Znf_CHHC"/>
</dbReference>
<dbReference type="InterPro" id="IPR050666">
    <property type="entry name" value="ESRP"/>
</dbReference>
<organism evidence="12 13">
    <name type="scientific">Jaculus jaculus</name>
    <name type="common">Lesser Egyptian jerboa</name>
    <dbReference type="NCBI Taxonomy" id="51337"/>
    <lineage>
        <taxon>Eukaryota</taxon>
        <taxon>Metazoa</taxon>
        <taxon>Chordata</taxon>
        <taxon>Craniata</taxon>
        <taxon>Vertebrata</taxon>
        <taxon>Euteleostomi</taxon>
        <taxon>Mammalia</taxon>
        <taxon>Eutheria</taxon>
        <taxon>Euarchontoglires</taxon>
        <taxon>Glires</taxon>
        <taxon>Rodentia</taxon>
        <taxon>Myomorpha</taxon>
        <taxon>Dipodoidea</taxon>
        <taxon>Dipodidae</taxon>
        <taxon>Dipodinae</taxon>
        <taxon>Jaculus</taxon>
    </lineage>
</organism>
<dbReference type="SUPFAM" id="SSF54928">
    <property type="entry name" value="RNA-binding domain, RBD"/>
    <property type="match status" value="2"/>
</dbReference>
<proteinExistence type="predicted"/>
<evidence type="ECO:0000313" key="12">
    <source>
        <dbReference type="Ensembl" id="ENSJJAP00000010985.1"/>
    </source>
</evidence>
<keyword evidence="8" id="KW-0539">Nucleus</keyword>
<dbReference type="Ensembl" id="ENSJJAT00000017452.1">
    <property type="protein sequence ID" value="ENSJJAP00000010985.1"/>
    <property type="gene ID" value="ENSJJAG00000014424.1"/>
</dbReference>
<dbReference type="PANTHER" id="PTHR13976">
    <property type="entry name" value="HETEROGENEOUS NUCLEAR RIBONUCLEOPROTEIN-RELATED"/>
    <property type="match status" value="1"/>
</dbReference>
<evidence type="ECO:0000256" key="10">
    <source>
        <dbReference type="PROSITE-ProRule" id="PRU00176"/>
    </source>
</evidence>
<evidence type="ECO:0000256" key="4">
    <source>
        <dbReference type="ARBA" id="ARBA00022737"/>
    </source>
</evidence>
<evidence type="ECO:0000256" key="6">
    <source>
        <dbReference type="ARBA" id="ARBA00022884"/>
    </source>
</evidence>
<keyword evidence="6 10" id="KW-0694">RNA-binding</keyword>
<evidence type="ECO:0000256" key="3">
    <source>
        <dbReference type="ARBA" id="ARBA00022553"/>
    </source>
</evidence>
<dbReference type="Proteomes" id="UP000694385">
    <property type="component" value="Unassembled WGS sequence"/>
</dbReference>
<dbReference type="Pfam" id="PF08080">
    <property type="entry name" value="zf-RNPHF"/>
    <property type="match status" value="1"/>
</dbReference>
<name>A0A8C5KLJ7_JACJA</name>
<sequence length="335" mass="37077">MMLGPEGDEGYVVKLFCLHWSCSIEDVQNLVAGVHFICPREDRQSGEALLNMSQKKFPCLKRDRGSMGHCSPNSANSANKGFVRLRGLSFGCTKKEIVQFFSSLEIVLNGITLSMDPRGQNYREFASQELAEKVFKSSQEELRYIGIVKQEGLNRMRSGAYSTGYGGYEEYNGLSNSYGFTTDLSGRDLRMYDNRHGDNKFTVQSTTGHCVHMRGLPYQATESDIYNFFSPLNPVRVPIEIGPDGRATGKPDVEFATHEEAVAAMSKDKANMQHRYTELFLNSTVGASNGSYNSQVMQGMGMSAAQATYSGLESQSVSGCYGTSYSSQNSMGRYD</sequence>
<dbReference type="AlphaFoldDB" id="A0A8C5KLJ7"/>
<keyword evidence="13" id="KW-1185">Reference proteome</keyword>
<evidence type="ECO:0000259" key="11">
    <source>
        <dbReference type="PROSITE" id="PS50102"/>
    </source>
</evidence>
<dbReference type="InterPro" id="IPR012677">
    <property type="entry name" value="Nucleotide-bd_a/b_plait_sf"/>
</dbReference>